<comment type="subcellular location">
    <subcellularLocation>
        <location evidence="3">Cytoplasm</location>
    </subcellularLocation>
</comment>
<evidence type="ECO:0000259" key="5">
    <source>
        <dbReference type="PROSITE" id="PS50305"/>
    </source>
</evidence>
<keyword evidence="3" id="KW-0963">Cytoplasm</keyword>
<comment type="catalytic activity">
    <reaction evidence="3">
        <text>N(6)-succinyl-L-lysyl-[protein] + NAD(+) + H2O = 2''-O-succinyl-ADP-D-ribose + nicotinamide + L-lysyl-[protein]</text>
        <dbReference type="Rhea" id="RHEA:47668"/>
        <dbReference type="Rhea" id="RHEA-COMP:9752"/>
        <dbReference type="Rhea" id="RHEA-COMP:11877"/>
        <dbReference type="ChEBI" id="CHEBI:15377"/>
        <dbReference type="ChEBI" id="CHEBI:17154"/>
        <dbReference type="ChEBI" id="CHEBI:29969"/>
        <dbReference type="ChEBI" id="CHEBI:57540"/>
        <dbReference type="ChEBI" id="CHEBI:87830"/>
        <dbReference type="ChEBI" id="CHEBI:87832"/>
    </reaction>
</comment>
<feature type="binding site" evidence="3">
    <location>
        <begin position="191"/>
        <end position="193"/>
    </location>
    <ligand>
        <name>NAD(+)</name>
        <dbReference type="ChEBI" id="CHEBI:57540"/>
    </ligand>
</feature>
<dbReference type="GO" id="GO:0036055">
    <property type="term" value="F:protein-succinyllysine desuccinylase activity"/>
    <property type="evidence" value="ECO:0007669"/>
    <property type="project" value="UniProtKB-UniRule"/>
</dbReference>
<proteinExistence type="inferred from homology"/>
<keyword evidence="3" id="KW-0804">Transcription</keyword>
<dbReference type="InterPro" id="IPR026590">
    <property type="entry name" value="Ssirtuin_cat_dom"/>
</dbReference>
<organism evidence="6">
    <name type="scientific">Candidatus Heimdallarchaeum aukensis</name>
    <dbReference type="NCBI Taxonomy" id="2876573"/>
    <lineage>
        <taxon>Archaea</taxon>
        <taxon>Promethearchaeati</taxon>
        <taxon>Candidatus Heimdallarchaeota</taxon>
        <taxon>Candidatus Heimdallarchaeia (ex Rinke et al. 2021) (nom. nud.)</taxon>
        <taxon>Candidatus Heimdallarchaeales</taxon>
        <taxon>Candidatus Heimdallarchaeaceae</taxon>
        <taxon>Candidatus Heimdallarchaeum</taxon>
    </lineage>
</organism>
<dbReference type="InterPro" id="IPR029035">
    <property type="entry name" value="DHS-like_NAD/FAD-binding_dom"/>
</dbReference>
<keyword evidence="3 4" id="KW-0862">Zinc</keyword>
<dbReference type="GO" id="GO:0005737">
    <property type="term" value="C:cytoplasm"/>
    <property type="evidence" value="ECO:0007669"/>
    <property type="project" value="UniProtKB-SubCell"/>
</dbReference>
<comment type="cofactor">
    <cofactor evidence="3">
        <name>Zn(2+)</name>
        <dbReference type="ChEBI" id="CHEBI:29105"/>
    </cofactor>
    <text evidence="3">Binds 1 zinc ion per subunit.</text>
</comment>
<dbReference type="GO" id="GO:0008270">
    <property type="term" value="F:zinc ion binding"/>
    <property type="evidence" value="ECO:0007669"/>
    <property type="project" value="UniProtKB-UniRule"/>
</dbReference>
<dbReference type="GO" id="GO:0036054">
    <property type="term" value="F:protein-malonyllysine demalonylase activity"/>
    <property type="evidence" value="ECO:0007669"/>
    <property type="project" value="InterPro"/>
</dbReference>
<dbReference type="Gene3D" id="3.40.50.1220">
    <property type="entry name" value="TPP-binding domain"/>
    <property type="match status" value="1"/>
</dbReference>
<evidence type="ECO:0000313" key="6">
    <source>
        <dbReference type="EMBL" id="UJG40495.1"/>
    </source>
</evidence>
<dbReference type="PROSITE" id="PS50305">
    <property type="entry name" value="SIRTUIN"/>
    <property type="match status" value="1"/>
</dbReference>
<name>A0A9Y1FKQ0_9ARCH</name>
<dbReference type="Pfam" id="PF02146">
    <property type="entry name" value="SIR2"/>
    <property type="match status" value="1"/>
</dbReference>
<feature type="binding site" evidence="3">
    <location>
        <begin position="100"/>
        <end position="103"/>
    </location>
    <ligand>
        <name>NAD(+)</name>
        <dbReference type="ChEBI" id="CHEBI:57540"/>
    </ligand>
</feature>
<feature type="binding site" evidence="3 4">
    <location>
        <position position="126"/>
    </location>
    <ligand>
        <name>Zn(2+)</name>
        <dbReference type="ChEBI" id="CHEBI:29105"/>
    </ligand>
</feature>
<dbReference type="PANTHER" id="PTHR11085">
    <property type="entry name" value="NAD-DEPENDENT PROTEIN DEACYLASE SIRTUIN-5, MITOCHONDRIAL-RELATED"/>
    <property type="match status" value="1"/>
</dbReference>
<comment type="function">
    <text evidence="3">NAD-dependent lysine deacetylase and desuccinylase that specifically removes acetyl and succinyl groups on target proteins. Modulates the activities of several proteins which are inactive in their acylated form. Deacetylates the N-terminal lysine residue of Alba, the major archaeal chromatin protein and that, in turn, increases Alba's DNA binding affinity, thereby repressing transcription.</text>
</comment>
<comment type="caution">
    <text evidence="3">Lacks conserved residue(s) required for the propagation of feature annotation.</text>
</comment>
<comment type="catalytic activity">
    <reaction evidence="3">
        <text>N(6)-acetyl-L-lysyl-[protein] + NAD(+) + H2O = 2''-O-acetyl-ADP-D-ribose + nicotinamide + L-lysyl-[protein]</text>
        <dbReference type="Rhea" id="RHEA:43636"/>
        <dbReference type="Rhea" id="RHEA-COMP:9752"/>
        <dbReference type="Rhea" id="RHEA-COMP:10731"/>
        <dbReference type="ChEBI" id="CHEBI:15377"/>
        <dbReference type="ChEBI" id="CHEBI:17154"/>
        <dbReference type="ChEBI" id="CHEBI:29969"/>
        <dbReference type="ChEBI" id="CHEBI:57540"/>
        <dbReference type="ChEBI" id="CHEBI:61930"/>
        <dbReference type="ChEBI" id="CHEBI:83767"/>
        <dbReference type="EC" id="2.3.1.286"/>
    </reaction>
</comment>
<sequence>MNISEIVEKIDVERLKIVSIVGAGISKASGMPTFRGEDGMWDNYSAMELATPQAFAKDPQLVWNWYKARMRILLEAKPNNAHFALTELEEEGLSLGIITQNVDGLHEIAGSKNIIEIHGRIRYARCTSCNHIQRWDNHKIANERDSLLYCPKCKNSLLRPDVVWFGEPLDPLKSEKALDWLSQCNLVLVIGTSGVVYPVASFPSFAKKSGAKIIEFNIESTPLTPICDFSIFGKCEETLPVFVKELIRKVEKRKSEKNE</sequence>
<dbReference type="SUPFAM" id="SSF52467">
    <property type="entry name" value="DHS-like NAD/FAD-binding domain"/>
    <property type="match status" value="1"/>
</dbReference>
<comment type="similarity">
    <text evidence="3">Belongs to the sirtuin family. Class III subfamily.</text>
</comment>
<dbReference type="PANTHER" id="PTHR11085:SF10">
    <property type="entry name" value="NAD-DEPENDENT PROTEIN DEACYLASE SIRTUIN-5, MITOCHONDRIAL-RELATED"/>
    <property type="match status" value="1"/>
</dbReference>
<dbReference type="InterPro" id="IPR027546">
    <property type="entry name" value="Sirtuin_class_III"/>
</dbReference>
<dbReference type="InterPro" id="IPR003000">
    <property type="entry name" value="Sirtuin"/>
</dbReference>
<keyword evidence="1 3" id="KW-0808">Transferase</keyword>
<evidence type="ECO:0000256" key="4">
    <source>
        <dbReference type="PROSITE-ProRule" id="PRU00236"/>
    </source>
</evidence>
<gene>
    <name evidence="3" type="primary">cobB</name>
    <name evidence="6" type="ORF">K9W45_11740</name>
</gene>
<dbReference type="NCBIfam" id="NF001753">
    <property type="entry name" value="PRK00481.1-3"/>
    <property type="match status" value="1"/>
</dbReference>
<evidence type="ECO:0000256" key="2">
    <source>
        <dbReference type="ARBA" id="ARBA00023027"/>
    </source>
</evidence>
<feature type="binding site" evidence="3">
    <location>
        <position position="69"/>
    </location>
    <ligand>
        <name>substrate</name>
    </ligand>
</feature>
<dbReference type="CDD" id="cd01412">
    <property type="entry name" value="SIRT5_Af1_CobB"/>
    <property type="match status" value="1"/>
</dbReference>
<feature type="binding site" evidence="3 4">
    <location>
        <position position="153"/>
    </location>
    <ligand>
        <name>Zn(2+)</name>
        <dbReference type="ChEBI" id="CHEBI:29105"/>
    </ligand>
</feature>
<dbReference type="HAMAP" id="MF_01121">
    <property type="entry name" value="Sirtuin_ClassIII"/>
    <property type="match status" value="1"/>
</dbReference>
<dbReference type="GO" id="GO:0017136">
    <property type="term" value="F:histone deacetylase activity, NAD-dependent"/>
    <property type="evidence" value="ECO:0007669"/>
    <property type="project" value="TreeGrafter"/>
</dbReference>
<feature type="binding site" evidence="3 4">
    <location>
        <position position="150"/>
    </location>
    <ligand>
        <name>Zn(2+)</name>
        <dbReference type="ChEBI" id="CHEBI:29105"/>
    </ligand>
</feature>
<dbReference type="Gene3D" id="3.30.1600.10">
    <property type="entry name" value="SIR2/SIRT2 'Small Domain"/>
    <property type="match status" value="1"/>
</dbReference>
<accession>A0A9Y1FKQ0</accession>
<keyword evidence="3" id="KW-0805">Transcription regulation</keyword>
<feature type="active site" description="Proton acceptor" evidence="3 4">
    <location>
        <position position="118"/>
    </location>
</feature>
<comment type="domain">
    <text evidence="3">2 residues (Tyr-66 and Arg-69) present in a large hydrophobic pocket are probably involved in substrate specificity. They are important for desuccinylation activity, but dispensable for deacetylation activity.</text>
</comment>
<dbReference type="GO" id="GO:0070403">
    <property type="term" value="F:NAD+ binding"/>
    <property type="evidence" value="ECO:0007669"/>
    <property type="project" value="UniProtKB-UniRule"/>
</dbReference>
<dbReference type="AlphaFoldDB" id="A0A9Y1FKQ0"/>
<feature type="binding site" evidence="3">
    <location>
        <position position="235"/>
    </location>
    <ligand>
        <name>NAD(+)</name>
        <dbReference type="ChEBI" id="CHEBI:57540"/>
    </ligand>
</feature>
<feature type="binding site" evidence="3">
    <location>
        <position position="66"/>
    </location>
    <ligand>
        <name>substrate</name>
    </ligand>
</feature>
<reference evidence="6" key="1">
    <citation type="journal article" date="2022" name="Nat. Microbiol.">
        <title>Unique mobile elements and scalable gene flow at the prokaryote-eukaryote boundary revealed by circularized Asgard archaea genomes.</title>
        <authorList>
            <person name="Wu F."/>
            <person name="Speth D.R."/>
            <person name="Philosof A."/>
            <person name="Cremiere A."/>
            <person name="Narayanan A."/>
            <person name="Barco R.A."/>
            <person name="Connon S.A."/>
            <person name="Amend J.P."/>
            <person name="Antoshechkin I.A."/>
            <person name="Orphan V.J."/>
        </authorList>
    </citation>
    <scope>NUCLEOTIDE SEQUENCE</scope>
    <source>
        <strain evidence="6">PM71</strain>
    </source>
</reference>
<feature type="domain" description="Deacetylase sirtuin-type" evidence="5">
    <location>
        <begin position="1"/>
        <end position="249"/>
    </location>
</feature>
<feature type="binding site" evidence="3">
    <location>
        <begin position="217"/>
        <end position="219"/>
    </location>
    <ligand>
        <name>NAD(+)</name>
        <dbReference type="ChEBI" id="CHEBI:57540"/>
    </ligand>
</feature>
<keyword evidence="2 3" id="KW-0520">NAD</keyword>
<dbReference type="InterPro" id="IPR026591">
    <property type="entry name" value="Sirtuin_cat_small_dom_sf"/>
</dbReference>
<evidence type="ECO:0000256" key="3">
    <source>
        <dbReference type="HAMAP-Rule" id="MF_01121"/>
    </source>
</evidence>
<evidence type="ECO:0000256" key="1">
    <source>
        <dbReference type="ARBA" id="ARBA00022679"/>
    </source>
</evidence>
<protein>
    <recommendedName>
        <fullName evidence="3">NAD-dependent protein deacylase</fullName>
        <ecNumber evidence="3">2.3.1.286</ecNumber>
    </recommendedName>
    <alternativeName>
        <fullName evidence="3">Regulatory protein SIR2 homolog</fullName>
    </alternativeName>
</protein>
<feature type="binding site" evidence="3 4">
    <location>
        <position position="129"/>
    </location>
    <ligand>
        <name>Zn(2+)</name>
        <dbReference type="ChEBI" id="CHEBI:29105"/>
    </ligand>
</feature>
<dbReference type="EMBL" id="CP084166">
    <property type="protein sequence ID" value="UJG40495.1"/>
    <property type="molecule type" value="Genomic_DNA"/>
</dbReference>
<dbReference type="EC" id="2.3.1.286" evidence="3"/>
<dbReference type="InterPro" id="IPR050134">
    <property type="entry name" value="NAD-dep_sirtuin_deacylases"/>
</dbReference>
<keyword evidence="3 4" id="KW-0479">Metal-binding</keyword>
<dbReference type="Proteomes" id="UP001201020">
    <property type="component" value="Chromosome"/>
</dbReference>